<dbReference type="GO" id="GO:0051537">
    <property type="term" value="F:2 iron, 2 sulfur cluster binding"/>
    <property type="evidence" value="ECO:0007669"/>
    <property type="project" value="UniProtKB-ARBA"/>
</dbReference>
<name>A0A9X4RMN4_9BACT</name>
<dbReference type="Proteomes" id="UP001154240">
    <property type="component" value="Unassembled WGS sequence"/>
</dbReference>
<dbReference type="EMBL" id="JAPHEH010000001">
    <property type="protein sequence ID" value="MDG4476949.1"/>
    <property type="molecule type" value="Genomic_DNA"/>
</dbReference>
<dbReference type="Pfam" id="PF01521">
    <property type="entry name" value="Fe-S_biosyn"/>
    <property type="match status" value="1"/>
</dbReference>
<dbReference type="GO" id="GO:0016226">
    <property type="term" value="P:iron-sulfur cluster assembly"/>
    <property type="evidence" value="ECO:0007669"/>
    <property type="project" value="InterPro"/>
</dbReference>
<dbReference type="RefSeq" id="WP_307633914.1">
    <property type="nucleotide sequence ID" value="NZ_JAPHEH010000001.1"/>
</dbReference>
<evidence type="ECO:0000313" key="3">
    <source>
        <dbReference type="Proteomes" id="UP001154240"/>
    </source>
</evidence>
<dbReference type="InterPro" id="IPR000361">
    <property type="entry name" value="ATAP_core_dom"/>
</dbReference>
<dbReference type="PANTHER" id="PTHR47265:SF1">
    <property type="entry name" value="IRON-SULFUR ASSEMBLY PROTEIN ISCA, CHLOROPLASTIC"/>
    <property type="match status" value="1"/>
</dbReference>
<dbReference type="SUPFAM" id="SSF89360">
    <property type="entry name" value="HesB-like domain"/>
    <property type="match status" value="1"/>
</dbReference>
<gene>
    <name evidence="2" type="ORF">OLX77_12370</name>
</gene>
<feature type="domain" description="Core" evidence="1">
    <location>
        <begin position="1"/>
        <end position="100"/>
    </location>
</feature>
<dbReference type="InterPro" id="IPR016092">
    <property type="entry name" value="ATAP"/>
</dbReference>
<proteinExistence type="predicted"/>
<reference evidence="2" key="2">
    <citation type="submission" date="2022-10" db="EMBL/GenBank/DDBJ databases">
        <authorList>
            <person name="Aronson H.S."/>
        </authorList>
    </citation>
    <scope>NUCLEOTIDE SEQUENCE</scope>
    <source>
        <strain evidence="2">RS19-109</strain>
    </source>
</reference>
<dbReference type="InterPro" id="IPR031108">
    <property type="entry name" value="IscA_plant_cyanobact"/>
</dbReference>
<dbReference type="NCBIfam" id="TIGR00049">
    <property type="entry name" value="iron-sulfur cluster assembly accessory protein"/>
    <property type="match status" value="1"/>
</dbReference>
<dbReference type="Gene3D" id="2.60.300.12">
    <property type="entry name" value="HesB-like domain"/>
    <property type="match status" value="1"/>
</dbReference>
<keyword evidence="3" id="KW-1185">Reference proteome</keyword>
<sequence length="118" mass="12524">MHITIKEKAATMLNSKLTPGEFLRVFVKEGGCAGLTYGAAIAKEMQPNESVVHTAGAIRIVTDAPSVQFLDGLVIDYSDELLNGGLQFTNANTKTTCGCGQSFNLQGFPKIEGGKCKV</sequence>
<protein>
    <submittedName>
        <fullName evidence="2">Iron-sulfur cluster assembly accessory protein</fullName>
    </submittedName>
</protein>
<accession>A0A9X4RMN4</accession>
<evidence type="ECO:0000259" key="1">
    <source>
        <dbReference type="Pfam" id="PF01521"/>
    </source>
</evidence>
<comment type="caution">
    <text evidence="2">The sequence shown here is derived from an EMBL/GenBank/DDBJ whole genome shotgun (WGS) entry which is preliminary data.</text>
</comment>
<dbReference type="PANTHER" id="PTHR47265">
    <property type="entry name" value="IRON-SULFUR ASSEMBLY PROTEIN ISCA, CHLOROPLASTIC"/>
    <property type="match status" value="1"/>
</dbReference>
<reference evidence="2" key="1">
    <citation type="journal article" date="2022" name="bioRxiv">
        <title>Thiovibrio frasassiensisgen. nov., sp. nov., an autotrophic, elemental sulfur disproportionating bacterium isolated from sulfidic karst sediment, and proposal of Thiovibrionaceae fam. nov.</title>
        <authorList>
            <person name="Aronson H."/>
            <person name="Thomas C."/>
            <person name="Bhattacharyya M."/>
            <person name="Eckstein S."/>
            <person name="Jensen S."/>
            <person name="Barco R."/>
            <person name="Macalady J."/>
            <person name="Amend J."/>
        </authorList>
    </citation>
    <scope>NUCLEOTIDE SEQUENCE</scope>
    <source>
        <strain evidence="2">RS19-109</strain>
    </source>
</reference>
<organism evidence="2 3">
    <name type="scientific">Thiovibrio frasassiensis</name>
    <dbReference type="NCBI Taxonomy" id="2984131"/>
    <lineage>
        <taxon>Bacteria</taxon>
        <taxon>Pseudomonadati</taxon>
        <taxon>Thermodesulfobacteriota</taxon>
        <taxon>Desulfobulbia</taxon>
        <taxon>Desulfobulbales</taxon>
        <taxon>Thiovibrionaceae</taxon>
        <taxon>Thiovibrio</taxon>
    </lineage>
</organism>
<dbReference type="AlphaFoldDB" id="A0A9X4RMN4"/>
<dbReference type="InterPro" id="IPR035903">
    <property type="entry name" value="HesB-like_dom_sf"/>
</dbReference>
<evidence type="ECO:0000313" key="2">
    <source>
        <dbReference type="EMBL" id="MDG4476949.1"/>
    </source>
</evidence>
<dbReference type="GO" id="GO:0030674">
    <property type="term" value="F:protein-macromolecule adaptor activity"/>
    <property type="evidence" value="ECO:0007669"/>
    <property type="project" value="TreeGrafter"/>
</dbReference>